<protein>
    <recommendedName>
        <fullName evidence="4">Outer membrane lipoprotein-sorting protein</fullName>
    </recommendedName>
</protein>
<dbReference type="RefSeq" id="WP_373655776.1">
    <property type="nucleotide sequence ID" value="NZ_JBGUAW010000005.1"/>
</dbReference>
<feature type="region of interest" description="Disordered" evidence="1">
    <location>
        <begin position="252"/>
        <end position="271"/>
    </location>
</feature>
<evidence type="ECO:0000313" key="3">
    <source>
        <dbReference type="Proteomes" id="UP001575181"/>
    </source>
</evidence>
<comment type="caution">
    <text evidence="2">The sequence shown here is derived from an EMBL/GenBank/DDBJ whole genome shotgun (WGS) entry which is preliminary data.</text>
</comment>
<accession>A0ABV4TUJ8</accession>
<name>A0ABV4TUJ8_9GAMM</name>
<dbReference type="Proteomes" id="UP001575181">
    <property type="component" value="Unassembled WGS sequence"/>
</dbReference>
<keyword evidence="3" id="KW-1185">Reference proteome</keyword>
<proteinExistence type="predicted"/>
<gene>
    <name evidence="2" type="ORF">ACERLL_09180</name>
</gene>
<evidence type="ECO:0000256" key="1">
    <source>
        <dbReference type="SAM" id="MobiDB-lite"/>
    </source>
</evidence>
<reference evidence="2 3" key="1">
    <citation type="submission" date="2024-08" db="EMBL/GenBank/DDBJ databases">
        <title>Whole-genome sequencing of halo(alkali)philic microorganisms from hypersaline lakes.</title>
        <authorList>
            <person name="Sorokin D.Y."/>
            <person name="Merkel A.Y."/>
            <person name="Messina E."/>
            <person name="Yakimov M."/>
        </authorList>
    </citation>
    <scope>NUCLEOTIDE SEQUENCE [LARGE SCALE GENOMIC DNA]</scope>
    <source>
        <strain evidence="2 3">Cl-TMA</strain>
    </source>
</reference>
<sequence>MTLIGIVNSLGWVVLAMGVLLAVPGQPAAGEVREREGYAYSLDSGELLYRELHRTRLEGGEPATEQVTYREPGGRVMAVKTIDYGERPMAPDFRLIMEDIGYQEGMRSLDGGREVFYEPVGGEGVRRAAMDAEGLVADAGFDRLIERRLEALRSGEGLTFDFLVPSRLEAYAFQAEPAGEAEVFGQPAIRVRLEPANFFFRWLAGGMEVFYHREDGRLLRYRGLSNLRDASGNNFQVQVDFPPEGVTPLKRLEALEDEDDPQGSEGPGRVR</sequence>
<evidence type="ECO:0000313" key="2">
    <source>
        <dbReference type="EMBL" id="MFA9460997.1"/>
    </source>
</evidence>
<organism evidence="2 3">
    <name type="scientific">Thiohalorhabdus methylotrophus</name>
    <dbReference type="NCBI Taxonomy" id="3242694"/>
    <lineage>
        <taxon>Bacteria</taxon>
        <taxon>Pseudomonadati</taxon>
        <taxon>Pseudomonadota</taxon>
        <taxon>Gammaproteobacteria</taxon>
        <taxon>Thiohalorhabdales</taxon>
        <taxon>Thiohalorhabdaceae</taxon>
        <taxon>Thiohalorhabdus</taxon>
    </lineage>
</organism>
<evidence type="ECO:0008006" key="4">
    <source>
        <dbReference type="Google" id="ProtNLM"/>
    </source>
</evidence>
<dbReference type="EMBL" id="JBGUAW010000005">
    <property type="protein sequence ID" value="MFA9460997.1"/>
    <property type="molecule type" value="Genomic_DNA"/>
</dbReference>